<feature type="domain" description="CARMIL C-terminal" evidence="10">
    <location>
        <begin position="764"/>
        <end position="1017"/>
    </location>
</feature>
<accession>A0A665SW74</accession>
<dbReference type="PANTHER" id="PTHR24112:SF39">
    <property type="entry name" value="F-ACTIN-UNCAPPING PROTEIN LRRC16A"/>
    <property type="match status" value="1"/>
</dbReference>
<dbReference type="InterPro" id="IPR051279">
    <property type="entry name" value="PP1-Reg/Actin-Interact_Protein"/>
</dbReference>
<reference evidence="12" key="1">
    <citation type="submission" date="2021-04" db="EMBL/GenBank/DDBJ databases">
        <authorList>
            <consortium name="Wellcome Sanger Institute Data Sharing"/>
        </authorList>
    </citation>
    <scope>NUCLEOTIDE SEQUENCE [LARGE SCALE GENOMIC DNA]</scope>
</reference>
<keyword evidence="4" id="KW-1003">Cell membrane</keyword>
<dbReference type="SUPFAM" id="SSF52047">
    <property type="entry name" value="RNI-like"/>
    <property type="match status" value="1"/>
</dbReference>
<evidence type="ECO:0000256" key="7">
    <source>
        <dbReference type="ARBA" id="ARBA00022737"/>
    </source>
</evidence>
<reference evidence="12" key="2">
    <citation type="submission" date="2025-08" db="UniProtKB">
        <authorList>
            <consortium name="Ensembl"/>
        </authorList>
    </citation>
    <scope>IDENTIFICATION</scope>
</reference>
<sequence length="1112" mass="123492">MMNHSEEILYEIFFVRDALGRKVKLSLRKRVKLEIKGDKTENRVLVSQTPVDHSFNYLEIQGISCNKPTQLLIEYERGSFSLKLLSSEEVNEVVAHIGNCLLRICPGLPKVMKKLSMEPPDRLTSLQTLWESSKPTEPGPCGGFSQMYRCVCDWLGLPYREEVQWDVDTIYLTQDTRELNLQDFSHLENRDLVAIIAVLEFNQWFTKLSTKDYKLSADVCEQILRVVSRSSRLEELVLDNAGLKTDFAQKLAAALAHNPSSGLTTINLANNALEDRGISSLGAQFAKLRMGLKHLNFSKTSLSPKGVNSLCQSLSANPSIPSSLVHLDLSGNILRGDDMQVQTHKCIFTAHCHIACAIQVCSALLRGSVQHLSVLNMSKSIFPHRKGKEVPPSFKHFFSSAMCLSSINVSGTKLPPEALKALLLGLASNPNLKDVTLDLSCCELRSGGSQILEGCIAEIPNISSLDISDNGLDSDLSTLLVWLAKNRSIRHLSLGKNFNNIKSKNLAPVLDSLVHMIQEEESPLTSLSLADSRLKSDLTIVLNALGSNSSLTRLDISGNAMGDMGAKMLAKALQINSKLRTVIWDKNNTSPQGLHDVAAALEKNFTIRFMPIPIIDASQALKASPEKTEDALLKIENYLYRNHETRKYLQEQAYRLQQGIVTTTTQQMIDRICVKVQDHLNSLRNSETDTILEEVRSAENLIKDARNSKTLLPNLYHLGSASREEVSSSAVGPIQEKLESMAGEVTTVMDQQLQTLLESMVDTAESLCPHVMKRSNLRPELMKASSAKMVVPKSFVTETLLEQSGVDIINKISEVKLSLASFLSDRIVDEILEALSTSQHTLADHLVRRGRPLVQQESVDLDVPEEKIPKRASAELLEAERLEDLETCMMTPKSKRKSIHSRMLRPVSRAFEMEFDLDKALEDVPIHMEDASTSSQTPPTPSQVLPKLEQRPPGSMVELPSEEEKKLQHFTKLRPRRNKKNTFYAPISGRGGRTGLMGRVDEGVDEFFSKKVTKIESKVDKMLNFTIFFLAVCLTDESPDSPSSGGVSPKVSTLPPTLKRVMSEKEKEGQTSLPSGGSANKSTQEGGSQNLKIGTKDDDTEEKKSSERREQR</sequence>
<evidence type="ECO:0000256" key="6">
    <source>
        <dbReference type="ARBA" id="ARBA00022614"/>
    </source>
</evidence>
<evidence type="ECO:0000313" key="13">
    <source>
        <dbReference type="Proteomes" id="UP000472264"/>
    </source>
</evidence>
<dbReference type="Gene3D" id="6.10.140.1850">
    <property type="match status" value="1"/>
</dbReference>
<evidence type="ECO:0000256" key="2">
    <source>
        <dbReference type="ARBA" id="ARBA00004496"/>
    </source>
</evidence>
<dbReference type="PANTHER" id="PTHR24112">
    <property type="entry name" value="LEUCINE-RICH REPEAT, ISOFORM F-RELATED"/>
    <property type="match status" value="1"/>
</dbReference>
<reference evidence="12" key="3">
    <citation type="submission" date="2025-09" db="UniProtKB">
        <authorList>
            <consortium name="Ensembl"/>
        </authorList>
    </citation>
    <scope>IDENTIFICATION</scope>
</reference>
<feature type="domain" description="CARMIL pleckstrin homology" evidence="11">
    <location>
        <begin position="27"/>
        <end position="106"/>
    </location>
</feature>
<dbReference type="Ensembl" id="ENSENLT00000001589.1">
    <property type="protein sequence ID" value="ENSENLP00000001425.1"/>
    <property type="gene ID" value="ENSENLG00000000806.1"/>
</dbReference>
<dbReference type="Gene3D" id="2.30.29.30">
    <property type="entry name" value="Pleckstrin-homology domain (PH domain)/Phosphotyrosine-binding domain (PTB)"/>
    <property type="match status" value="1"/>
</dbReference>
<evidence type="ECO:0000259" key="11">
    <source>
        <dbReference type="Pfam" id="PF17888"/>
    </source>
</evidence>
<dbReference type="SMART" id="SM00368">
    <property type="entry name" value="LRR_RI"/>
    <property type="match status" value="6"/>
</dbReference>
<evidence type="ECO:0000256" key="9">
    <source>
        <dbReference type="SAM" id="MobiDB-lite"/>
    </source>
</evidence>
<dbReference type="Pfam" id="PF16000">
    <property type="entry name" value="CARMIL_C"/>
    <property type="match status" value="1"/>
</dbReference>
<dbReference type="InterPro" id="IPR032675">
    <property type="entry name" value="LRR_dom_sf"/>
</dbReference>
<evidence type="ECO:0000256" key="1">
    <source>
        <dbReference type="ARBA" id="ARBA00004236"/>
    </source>
</evidence>
<dbReference type="GO" id="GO:0030027">
    <property type="term" value="C:lamellipodium"/>
    <property type="evidence" value="ECO:0007669"/>
    <property type="project" value="TreeGrafter"/>
</dbReference>
<evidence type="ECO:0000259" key="10">
    <source>
        <dbReference type="Pfam" id="PF16000"/>
    </source>
</evidence>
<gene>
    <name evidence="12" type="primary">LOC115045320</name>
</gene>
<dbReference type="InterPro" id="IPR041245">
    <property type="entry name" value="CARMIL_PH"/>
</dbReference>
<keyword evidence="8" id="KW-0472">Membrane</keyword>
<feature type="compositionally biased region" description="Low complexity" evidence="9">
    <location>
        <begin position="1040"/>
        <end position="1052"/>
    </location>
</feature>
<dbReference type="GO" id="GO:0005737">
    <property type="term" value="C:cytoplasm"/>
    <property type="evidence" value="ECO:0007669"/>
    <property type="project" value="UniProtKB-SubCell"/>
</dbReference>
<dbReference type="GO" id="GO:0034315">
    <property type="term" value="P:regulation of Arp2/3 complex-mediated actin nucleation"/>
    <property type="evidence" value="ECO:0007669"/>
    <property type="project" value="TreeGrafter"/>
</dbReference>
<feature type="region of interest" description="Disordered" evidence="9">
    <location>
        <begin position="1038"/>
        <end position="1112"/>
    </location>
</feature>
<keyword evidence="7" id="KW-0677">Repeat</keyword>
<dbReference type="InterPro" id="IPR011993">
    <property type="entry name" value="PH-like_dom_sf"/>
</dbReference>
<organism evidence="12 13">
    <name type="scientific">Echeneis naucrates</name>
    <name type="common">Live sharksucker</name>
    <dbReference type="NCBI Taxonomy" id="173247"/>
    <lineage>
        <taxon>Eukaryota</taxon>
        <taxon>Metazoa</taxon>
        <taxon>Chordata</taxon>
        <taxon>Craniata</taxon>
        <taxon>Vertebrata</taxon>
        <taxon>Euteleostomi</taxon>
        <taxon>Actinopterygii</taxon>
        <taxon>Neopterygii</taxon>
        <taxon>Teleostei</taxon>
        <taxon>Neoteleostei</taxon>
        <taxon>Acanthomorphata</taxon>
        <taxon>Carangaria</taxon>
        <taxon>Carangiformes</taxon>
        <taxon>Echeneidae</taxon>
        <taxon>Echeneis</taxon>
    </lineage>
</organism>
<keyword evidence="6" id="KW-0433">Leucine-rich repeat</keyword>
<dbReference type="GO" id="GO:0005886">
    <property type="term" value="C:plasma membrane"/>
    <property type="evidence" value="ECO:0007669"/>
    <property type="project" value="UniProtKB-SubCell"/>
</dbReference>
<dbReference type="AlphaFoldDB" id="A0A665SW74"/>
<name>A0A665SW74_ECHNA</name>
<dbReference type="Proteomes" id="UP000472264">
    <property type="component" value="Chromosome 6"/>
</dbReference>
<evidence type="ECO:0000313" key="12">
    <source>
        <dbReference type="Ensembl" id="ENSENLP00000001425.1"/>
    </source>
</evidence>
<keyword evidence="13" id="KW-1185">Reference proteome</keyword>
<dbReference type="Gene3D" id="3.80.10.10">
    <property type="entry name" value="Ribonuclease Inhibitor"/>
    <property type="match status" value="1"/>
</dbReference>
<comment type="subcellular location">
    <subcellularLocation>
        <location evidence="1">Cell membrane</location>
    </subcellularLocation>
    <subcellularLocation>
        <location evidence="2">Cytoplasm</location>
    </subcellularLocation>
</comment>
<comment type="similarity">
    <text evidence="3">Belongs to the CARMIL family.</text>
</comment>
<dbReference type="GO" id="GO:0016477">
    <property type="term" value="P:cell migration"/>
    <property type="evidence" value="ECO:0007669"/>
    <property type="project" value="TreeGrafter"/>
</dbReference>
<dbReference type="Pfam" id="PF17888">
    <property type="entry name" value="Carm_PH"/>
    <property type="match status" value="1"/>
</dbReference>
<keyword evidence="5" id="KW-0963">Cytoplasm</keyword>
<feature type="compositionally biased region" description="Polar residues" evidence="9">
    <location>
        <begin position="1070"/>
        <end position="1092"/>
    </location>
</feature>
<dbReference type="FunFam" id="3.80.10.10:FF:000009">
    <property type="entry name" value="F-actin-uncapping protein LRRC16A isoform X1"/>
    <property type="match status" value="1"/>
</dbReference>
<evidence type="ECO:0000256" key="3">
    <source>
        <dbReference type="ARBA" id="ARBA00007298"/>
    </source>
</evidence>
<evidence type="ECO:0000256" key="8">
    <source>
        <dbReference type="ARBA" id="ARBA00023136"/>
    </source>
</evidence>
<evidence type="ECO:0000256" key="5">
    <source>
        <dbReference type="ARBA" id="ARBA00022490"/>
    </source>
</evidence>
<dbReference type="InterPro" id="IPR001611">
    <property type="entry name" value="Leu-rich_rpt"/>
</dbReference>
<proteinExistence type="inferred from homology"/>
<feature type="compositionally biased region" description="Basic and acidic residues" evidence="9">
    <location>
        <begin position="1094"/>
        <end position="1112"/>
    </location>
</feature>
<dbReference type="Pfam" id="PF13516">
    <property type="entry name" value="LRR_6"/>
    <property type="match status" value="2"/>
</dbReference>
<protein>
    <submittedName>
        <fullName evidence="12">Capping protein regulator and myosin 1 linker 1</fullName>
    </submittedName>
</protein>
<evidence type="ECO:0000256" key="4">
    <source>
        <dbReference type="ARBA" id="ARBA00022475"/>
    </source>
</evidence>
<dbReference type="InterPro" id="IPR031943">
    <property type="entry name" value="CARMIL_C"/>
</dbReference>
<feature type="region of interest" description="Disordered" evidence="9">
    <location>
        <begin position="929"/>
        <end position="963"/>
    </location>
</feature>